<evidence type="ECO:0000313" key="2">
    <source>
        <dbReference type="Proteomes" id="UP000004994"/>
    </source>
</evidence>
<organism evidence="1">
    <name type="scientific">Solanum lycopersicum</name>
    <name type="common">Tomato</name>
    <name type="synonym">Lycopersicon esculentum</name>
    <dbReference type="NCBI Taxonomy" id="4081"/>
    <lineage>
        <taxon>Eukaryota</taxon>
        <taxon>Viridiplantae</taxon>
        <taxon>Streptophyta</taxon>
        <taxon>Embryophyta</taxon>
        <taxon>Tracheophyta</taxon>
        <taxon>Spermatophyta</taxon>
        <taxon>Magnoliopsida</taxon>
        <taxon>eudicotyledons</taxon>
        <taxon>Gunneridae</taxon>
        <taxon>Pentapetalae</taxon>
        <taxon>asterids</taxon>
        <taxon>lamiids</taxon>
        <taxon>Solanales</taxon>
        <taxon>Solanaceae</taxon>
        <taxon>Solanoideae</taxon>
        <taxon>Solaneae</taxon>
        <taxon>Solanum</taxon>
        <taxon>Solanum subgen. Lycopersicon</taxon>
    </lineage>
</organism>
<keyword evidence="2" id="KW-1185">Reference proteome</keyword>
<dbReference type="AlphaFoldDB" id="A0A3Q7G414"/>
<name>A0A3Q7G414_SOLLC</name>
<evidence type="ECO:0000313" key="1">
    <source>
        <dbReference type="EnsemblPlants" id="Solyc04g049878.1.1"/>
    </source>
</evidence>
<reference evidence="1" key="1">
    <citation type="journal article" date="2012" name="Nature">
        <title>The tomato genome sequence provides insights into fleshy fruit evolution.</title>
        <authorList>
            <consortium name="Tomato Genome Consortium"/>
        </authorList>
    </citation>
    <scope>NUCLEOTIDE SEQUENCE [LARGE SCALE GENOMIC DNA]</scope>
    <source>
        <strain evidence="1">cv. Heinz 1706</strain>
    </source>
</reference>
<dbReference type="Gramene" id="Solyc04g049878.1.1">
    <property type="protein sequence ID" value="Solyc04g049878.1.1"/>
    <property type="gene ID" value="Solyc04g049878.1"/>
</dbReference>
<sequence>MILGYIKGTLHFALGIILQSPCRLYGYSNADREVVSQLGDQLQTSKKQTTVARSSVEDGYRALASTAAEITWILYILHDIV</sequence>
<dbReference type="PANTHER" id="PTHR11439">
    <property type="entry name" value="GAG-POL-RELATED RETROTRANSPOSON"/>
    <property type="match status" value="1"/>
</dbReference>
<dbReference type="PANTHER" id="PTHR11439:SF455">
    <property type="entry name" value="RLK (RECEPTOR-LIKE PROTEIN KINASE) 8, PUTATIVE-RELATED"/>
    <property type="match status" value="1"/>
</dbReference>
<dbReference type="InParanoid" id="A0A3Q7G414"/>
<accession>A0A3Q7G414</accession>
<dbReference type="Proteomes" id="UP000004994">
    <property type="component" value="Chromosome 4"/>
</dbReference>
<dbReference type="EnsemblPlants" id="Solyc04g049878.1.1">
    <property type="protein sequence ID" value="Solyc04g049878.1.1"/>
    <property type="gene ID" value="Solyc04g049878.1"/>
</dbReference>
<protein>
    <submittedName>
        <fullName evidence="1">Uncharacterized protein</fullName>
    </submittedName>
</protein>
<reference evidence="1" key="2">
    <citation type="submission" date="2019-01" db="UniProtKB">
        <authorList>
            <consortium name="EnsemblPlants"/>
        </authorList>
    </citation>
    <scope>IDENTIFICATION</scope>
    <source>
        <strain evidence="1">cv. Heinz 1706</strain>
    </source>
</reference>
<proteinExistence type="predicted"/>